<dbReference type="PROSITE" id="PS50023">
    <property type="entry name" value="LIM_DOMAIN_2"/>
    <property type="match status" value="1"/>
</dbReference>
<dbReference type="OrthoDB" id="79452at2759"/>
<dbReference type="InterPro" id="IPR001781">
    <property type="entry name" value="Znf_LIM"/>
</dbReference>
<dbReference type="PROSITE" id="PS50081">
    <property type="entry name" value="ZF_DAG_PE_2"/>
    <property type="match status" value="1"/>
</dbReference>
<dbReference type="EMBL" id="AYKW01000002">
    <property type="protein sequence ID" value="PIL35842.1"/>
    <property type="molecule type" value="Genomic_DNA"/>
</dbReference>
<evidence type="ECO:0000256" key="4">
    <source>
        <dbReference type="PROSITE-ProRule" id="PRU00125"/>
    </source>
</evidence>
<dbReference type="PROSITE" id="PS00479">
    <property type="entry name" value="ZF_DAG_PE_1"/>
    <property type="match status" value="1"/>
</dbReference>
<dbReference type="PANTHER" id="PTHR23176:SF128">
    <property type="entry name" value="RHO GTPASE-ACTIVATING PROTEIN RGD1"/>
    <property type="match status" value="1"/>
</dbReference>
<protein>
    <submittedName>
        <fullName evidence="10">Transporter</fullName>
    </submittedName>
</protein>
<feature type="compositionally biased region" description="Polar residues" evidence="6">
    <location>
        <begin position="185"/>
        <end position="224"/>
    </location>
</feature>
<feature type="region of interest" description="Disordered" evidence="6">
    <location>
        <begin position="104"/>
        <end position="343"/>
    </location>
</feature>
<keyword evidence="5" id="KW-0175">Coiled coil</keyword>
<dbReference type="FunFam" id="2.10.110.10:FF:000160">
    <property type="entry name" value="Signal transducer, putative"/>
    <property type="match status" value="1"/>
</dbReference>
<feature type="compositionally biased region" description="Low complexity" evidence="6">
    <location>
        <begin position="463"/>
        <end position="473"/>
    </location>
</feature>
<feature type="region of interest" description="Disordered" evidence="6">
    <location>
        <begin position="917"/>
        <end position="937"/>
    </location>
</feature>
<feature type="compositionally biased region" description="Polar residues" evidence="6">
    <location>
        <begin position="426"/>
        <end position="453"/>
    </location>
</feature>
<dbReference type="SMART" id="SM00109">
    <property type="entry name" value="C1"/>
    <property type="match status" value="1"/>
</dbReference>
<dbReference type="SUPFAM" id="SSF57889">
    <property type="entry name" value="Cysteine-rich domain"/>
    <property type="match status" value="1"/>
</dbReference>
<organism evidence="10 11">
    <name type="scientific">Ganoderma sinense ZZ0214-1</name>
    <dbReference type="NCBI Taxonomy" id="1077348"/>
    <lineage>
        <taxon>Eukaryota</taxon>
        <taxon>Fungi</taxon>
        <taxon>Dikarya</taxon>
        <taxon>Basidiomycota</taxon>
        <taxon>Agaricomycotina</taxon>
        <taxon>Agaricomycetes</taxon>
        <taxon>Polyporales</taxon>
        <taxon>Polyporaceae</taxon>
        <taxon>Ganoderma</taxon>
    </lineage>
</organism>
<keyword evidence="2 4" id="KW-0479">Metal-binding</keyword>
<feature type="compositionally biased region" description="Low complexity" evidence="6">
    <location>
        <begin position="229"/>
        <end position="245"/>
    </location>
</feature>
<evidence type="ECO:0000259" key="8">
    <source>
        <dbReference type="PROSITE" id="PS50081"/>
    </source>
</evidence>
<feature type="compositionally biased region" description="Low complexity" evidence="6">
    <location>
        <begin position="127"/>
        <end position="159"/>
    </location>
</feature>
<evidence type="ECO:0000256" key="2">
    <source>
        <dbReference type="ARBA" id="ARBA00022723"/>
    </source>
</evidence>
<dbReference type="PROSITE" id="PS50238">
    <property type="entry name" value="RHOGAP"/>
    <property type="match status" value="1"/>
</dbReference>
<dbReference type="STRING" id="1077348.A0A2G8SQ19"/>
<feature type="compositionally biased region" description="Basic and acidic residues" evidence="6">
    <location>
        <begin position="682"/>
        <end position="695"/>
    </location>
</feature>
<feature type="compositionally biased region" description="Basic and acidic residues" evidence="6">
    <location>
        <begin position="537"/>
        <end position="551"/>
    </location>
</feature>
<sequence length="1421" mass="155583">MIPFPRQSFFHVDCFKCAKCGNQVTADTNLLLLSDGSPICANCSYSCNVCKQPILDEAIMTGEDSYHAHCFKCKVCKNRIDELVFAKTSQGIYCMNCHNERVARSRRHQARKQEREREKERERERAAAAQQQLQQQQQQNPQQQPQPQQKQQQQQQQQQTGSQGSLNGRQGDKRESQNGRPANAGNGSTEQGRRSSQPTSAEASSPDTSQYNGSLSRSSSNRATESADGHSAGSSSAHASRRVSALPSLVATESQHRQQELAAGGVVAASPTTSQGYLGSPVDRASGPLSKRHSGMFIGLPTSPSMNRASSNPKRPSTAGSSATNSPIDQFRSPTSSGSNMQTLLVPQESGSSLIRSKRASFDGRVRPLNVLRQVASSASLNTNASSQGFSKSQNNGAPTDYGRSFSSNSVSGRESPRPHSPIQDYYNSYATSNPSDSDYQESPISPPNGRSRSSYDIDSGRAGRARSASSSAYMPETAPAGAAPTVRGPRPILNLERVPARSTSLGIPTSFEALEAESPSNLVLDRGTPDPSPSKSKWDDDSPEEREWKRGSGSVPPSPSHFVDVPRGVESGTDTESDHESGSVEADSRPPSLPPKEHRHRQRPEDLRVDVSQRSFTPAGESEGTPESSPVERTSHATFIAPALPPIRISMGGGDFEDFIKTMGSSGNGKGALDGIGNGHGQDKGKQRGRDNKLNIDLTLTPPDSAGVPTTPKSDITVLGPVGYAVDETPMRLVDRGDRSDRSDATSPSSSSEHEYFDRPGPRLEPGRRAGTPPLNVVGLGPVRRKRERGNSNPAVNGNETARITVTAPNDEGEALRRRLQDAVGTATERGAGHVTLDVGLVQTLLGVFDQQMSEYASLRQNLDGMKRASKQYIDGLTVAQTEYDCELKARRDAEAEVTRLRVLLSGQAVRLTAISGDSKRQEAQKQHAQDLNNQMSTLERDVSKLKVERDMTLAEVEQLSASRSGSAIIDTEEGGASLSRGLSMRLDNIKVQYQHELIPLTEQREALQREIAELKASRDAILEETTVLNKRNEELAQLNAQYQRRLEQAALNKDENVLQERRNGSFDRARSPPMLNNSVSSTTLALSEESTDTKFIKISKPDVQDAPVQQQARPRFIKWPGSRAPKENILVMNGADGGRAKWRTEHVFQQMSVLRVARCDHCGDKMWGSQFRCTNCNIAVHTRCIHSVNLACSQQAMPLRDEPQAPLAPLPPSMFGRDLVEQVQADSRDDHRMIPVIVEKCIDAVDSIALDYEGIYRKTGGSSQSKMITQLFERGDYTSFDLRDSDRFNDICSVTSVLKAYFRALPNPLLTFSLHDKFVSASTIRDVDVKATTFLDLIHDLPAEHFYTLRALMLHLHRVCERSERNLMHARNLGVVFGPTLMRSPDPGAEFSDMAGKALCVEWLIENAQLLFDTQLPAQ</sequence>
<feature type="region of interest" description="Disordered" evidence="6">
    <location>
        <begin position="671"/>
        <end position="716"/>
    </location>
</feature>
<feature type="compositionally biased region" description="Basic and acidic residues" evidence="6">
    <location>
        <begin position="730"/>
        <end position="745"/>
    </location>
</feature>
<dbReference type="Pfam" id="PF00130">
    <property type="entry name" value="C1_1"/>
    <property type="match status" value="1"/>
</dbReference>
<feature type="coiled-coil region" evidence="5">
    <location>
        <begin position="999"/>
        <end position="1054"/>
    </location>
</feature>
<evidence type="ECO:0000256" key="6">
    <source>
        <dbReference type="SAM" id="MobiDB-lite"/>
    </source>
</evidence>
<feature type="compositionally biased region" description="Polar residues" evidence="6">
    <location>
        <begin position="388"/>
        <end position="398"/>
    </location>
</feature>
<feature type="compositionally biased region" description="Polar residues" evidence="6">
    <location>
        <begin position="302"/>
        <end position="343"/>
    </location>
</feature>
<reference evidence="10 11" key="1">
    <citation type="journal article" date="2015" name="Sci. Rep.">
        <title>Chromosome-level genome map provides insights into diverse defense mechanisms in the medicinal fungus Ganoderma sinense.</title>
        <authorList>
            <person name="Zhu Y."/>
            <person name="Xu J."/>
            <person name="Sun C."/>
            <person name="Zhou S."/>
            <person name="Xu H."/>
            <person name="Nelson D.R."/>
            <person name="Qian J."/>
            <person name="Song J."/>
            <person name="Luo H."/>
            <person name="Xiang L."/>
            <person name="Li Y."/>
            <person name="Xu Z."/>
            <person name="Ji A."/>
            <person name="Wang L."/>
            <person name="Lu S."/>
            <person name="Hayward A."/>
            <person name="Sun W."/>
            <person name="Li X."/>
            <person name="Schwartz D.C."/>
            <person name="Wang Y."/>
            <person name="Chen S."/>
        </authorList>
    </citation>
    <scope>NUCLEOTIDE SEQUENCE [LARGE SCALE GENOMIC DNA]</scope>
    <source>
        <strain evidence="10 11">ZZ0214-1</strain>
    </source>
</reference>
<evidence type="ECO:0000256" key="5">
    <source>
        <dbReference type="SAM" id="Coils"/>
    </source>
</evidence>
<dbReference type="GO" id="GO:0005737">
    <property type="term" value="C:cytoplasm"/>
    <property type="evidence" value="ECO:0007669"/>
    <property type="project" value="TreeGrafter"/>
</dbReference>
<dbReference type="Pfam" id="PF00620">
    <property type="entry name" value="RhoGAP"/>
    <property type="match status" value="1"/>
</dbReference>
<name>A0A2G8SQ19_9APHY</name>
<feature type="compositionally biased region" description="Basic and acidic residues" evidence="6">
    <location>
        <begin position="753"/>
        <end position="769"/>
    </location>
</feature>
<keyword evidence="3 4" id="KW-0862">Zinc</keyword>
<dbReference type="Gene3D" id="3.30.60.20">
    <property type="match status" value="1"/>
</dbReference>
<feature type="compositionally biased region" description="Basic and acidic residues" evidence="6">
    <location>
        <begin position="111"/>
        <end position="126"/>
    </location>
</feature>
<dbReference type="Gene3D" id="1.10.555.10">
    <property type="entry name" value="Rho GTPase activation protein"/>
    <property type="match status" value="1"/>
</dbReference>
<dbReference type="InterPro" id="IPR008936">
    <property type="entry name" value="Rho_GTPase_activation_prot"/>
</dbReference>
<feature type="compositionally biased region" description="Basic and acidic residues" evidence="6">
    <location>
        <begin position="919"/>
        <end position="930"/>
    </location>
</feature>
<dbReference type="SUPFAM" id="SSF48350">
    <property type="entry name" value="GTPase activation domain, GAP"/>
    <property type="match status" value="1"/>
</dbReference>
<feature type="region of interest" description="Disordered" evidence="6">
    <location>
        <begin position="730"/>
        <end position="800"/>
    </location>
</feature>
<dbReference type="InterPro" id="IPR002219">
    <property type="entry name" value="PKC_DAG/PE"/>
</dbReference>
<dbReference type="SMART" id="SM00324">
    <property type="entry name" value="RhoGAP"/>
    <property type="match status" value="1"/>
</dbReference>
<keyword evidence="4" id="KW-0440">LIM domain</keyword>
<proteinExistence type="predicted"/>
<accession>A0A2G8SQ19</accession>
<feature type="domain" description="Rho-GAP" evidence="9">
    <location>
        <begin position="1219"/>
        <end position="1414"/>
    </location>
</feature>
<dbReference type="PROSITE" id="PS00478">
    <property type="entry name" value="LIM_DOMAIN_1"/>
    <property type="match status" value="1"/>
</dbReference>
<dbReference type="SMART" id="SM00132">
    <property type="entry name" value="LIM"/>
    <property type="match status" value="2"/>
</dbReference>
<dbReference type="InterPro" id="IPR000198">
    <property type="entry name" value="RhoGAP_dom"/>
</dbReference>
<evidence type="ECO:0000313" key="10">
    <source>
        <dbReference type="EMBL" id="PIL35842.1"/>
    </source>
</evidence>
<evidence type="ECO:0000256" key="1">
    <source>
        <dbReference type="ARBA" id="ARBA00022468"/>
    </source>
</evidence>
<dbReference type="GO" id="GO:0005096">
    <property type="term" value="F:GTPase activator activity"/>
    <property type="evidence" value="ECO:0007669"/>
    <property type="project" value="UniProtKB-KW"/>
</dbReference>
<evidence type="ECO:0000259" key="7">
    <source>
        <dbReference type="PROSITE" id="PS50023"/>
    </source>
</evidence>
<dbReference type="CDD" id="cd00159">
    <property type="entry name" value="RhoGAP"/>
    <property type="match status" value="1"/>
</dbReference>
<dbReference type="CDD" id="cd00029">
    <property type="entry name" value="C1"/>
    <property type="match status" value="1"/>
</dbReference>
<feature type="domain" description="Phorbol-ester/DAG-type" evidence="8">
    <location>
        <begin position="1147"/>
        <end position="1194"/>
    </location>
</feature>
<dbReference type="FunFam" id="1.10.555.10:FF:000043">
    <property type="entry name" value="Rho GTPase activator Rga"/>
    <property type="match status" value="1"/>
</dbReference>
<dbReference type="InterPro" id="IPR046349">
    <property type="entry name" value="C1-like_sf"/>
</dbReference>
<keyword evidence="1" id="KW-0343">GTPase activation</keyword>
<dbReference type="InterPro" id="IPR050729">
    <property type="entry name" value="Rho-GAP"/>
</dbReference>
<keyword evidence="11" id="KW-1185">Reference proteome</keyword>
<dbReference type="Pfam" id="PF00412">
    <property type="entry name" value="LIM"/>
    <property type="match status" value="2"/>
</dbReference>
<comment type="caution">
    <text evidence="10">The sequence shown here is derived from an EMBL/GenBank/DDBJ whole genome shotgun (WGS) entry which is preliminary data.</text>
</comment>
<dbReference type="PANTHER" id="PTHR23176">
    <property type="entry name" value="RHO/RAC/CDC GTPASE-ACTIVATING PROTEIN"/>
    <property type="match status" value="1"/>
</dbReference>
<dbReference type="Gene3D" id="2.10.110.10">
    <property type="entry name" value="Cysteine Rich Protein"/>
    <property type="match status" value="2"/>
</dbReference>
<feature type="compositionally biased region" description="Basic and acidic residues" evidence="6">
    <location>
        <begin position="577"/>
        <end position="589"/>
    </location>
</feature>
<feature type="domain" description="LIM zinc-binding" evidence="7">
    <location>
        <begin position="45"/>
        <end position="104"/>
    </location>
</feature>
<dbReference type="GO" id="GO:0046872">
    <property type="term" value="F:metal ion binding"/>
    <property type="evidence" value="ECO:0007669"/>
    <property type="project" value="UniProtKB-KW"/>
</dbReference>
<dbReference type="CDD" id="cd09395">
    <property type="entry name" value="LIM2_Rga"/>
    <property type="match status" value="1"/>
</dbReference>
<evidence type="ECO:0000256" key="3">
    <source>
        <dbReference type="ARBA" id="ARBA00022833"/>
    </source>
</evidence>
<feature type="region of interest" description="Disordered" evidence="6">
    <location>
        <begin position="380"/>
        <end position="635"/>
    </location>
</feature>
<evidence type="ECO:0000313" key="11">
    <source>
        <dbReference type="Proteomes" id="UP000230002"/>
    </source>
</evidence>
<gene>
    <name evidence="10" type="ORF">GSI_01502</name>
</gene>
<evidence type="ECO:0000259" key="9">
    <source>
        <dbReference type="PROSITE" id="PS50238"/>
    </source>
</evidence>
<dbReference type="GO" id="GO:0007165">
    <property type="term" value="P:signal transduction"/>
    <property type="evidence" value="ECO:0007669"/>
    <property type="project" value="InterPro"/>
</dbReference>
<feature type="compositionally biased region" description="Gly residues" evidence="6">
    <location>
        <begin position="671"/>
        <end position="681"/>
    </location>
</feature>
<dbReference type="Proteomes" id="UP000230002">
    <property type="component" value="Unassembled WGS sequence"/>
</dbReference>